<sequence length="368" mass="40245">MSDPSTAGPTIDSMDTSVGNRFAPYGPENHSAPLWIVSILGLIYAIGVLSIRLFIKRRVFGWDDSLIVAGTLTGLIQAIVFFKALKSGLGQVPEHITNLSTTGSLAFAAQILLLIALYLAKCSGILLLRRLFVRDQQNTGRLCDVVLGFTVVCGIATVVMSSAGCLPTASFTEHCSSMNTRWSVITALDIVTEVILLVLPAYLVWQLQMKTSYKLRIVAAFCFRILVIIFSILHLVARIKYTDSQPSPFNIVQPLIWHQTLLAWGLISATIPNLKAFLQSLSASWGGADWGYTVKAYGNGTFEMKSMGTQPRSHAMASATGTENATEMDQKYETRIQTRRAGERSSLGSGGSQDMIIRKETVWTVVRS</sequence>
<keyword evidence="1" id="KW-1133">Transmembrane helix</keyword>
<feature type="transmembrane region" description="Helical" evidence="1">
    <location>
        <begin position="34"/>
        <end position="54"/>
    </location>
</feature>
<gene>
    <name evidence="3" type="ORF">PMIN01_04013</name>
</gene>
<feature type="domain" description="Rhodopsin" evidence="2">
    <location>
        <begin position="51"/>
        <end position="279"/>
    </location>
</feature>
<dbReference type="OrthoDB" id="3918601at2759"/>
<dbReference type="EMBL" id="WJXW01000003">
    <property type="protein sequence ID" value="KAF9738730.1"/>
    <property type="molecule type" value="Genomic_DNA"/>
</dbReference>
<comment type="caution">
    <text evidence="3">The sequence shown here is derived from an EMBL/GenBank/DDBJ whole genome shotgun (WGS) entry which is preliminary data.</text>
</comment>
<keyword evidence="1" id="KW-0472">Membrane</keyword>
<dbReference type="PANTHER" id="PTHR39614">
    <property type="entry name" value="INTEGRAL MEMBRANE PROTEIN"/>
    <property type="match status" value="1"/>
</dbReference>
<reference evidence="3" key="1">
    <citation type="journal article" date="2020" name="Mol. Plant Microbe Interact.">
        <title>Genome Sequence of the Biocontrol Agent Coniothyrium minitans strain Conio (IMI 134523).</title>
        <authorList>
            <person name="Patel D."/>
            <person name="Shittu T.A."/>
            <person name="Baroncelli R."/>
            <person name="Muthumeenakshi S."/>
            <person name="Osborne T.H."/>
            <person name="Janganan T.K."/>
            <person name="Sreenivasaprasad S."/>
        </authorList>
    </citation>
    <scope>NUCLEOTIDE SEQUENCE</scope>
    <source>
        <strain evidence="3">Conio</strain>
    </source>
</reference>
<dbReference type="Pfam" id="PF20684">
    <property type="entry name" value="Fung_rhodopsin"/>
    <property type="match status" value="1"/>
</dbReference>
<proteinExistence type="predicted"/>
<protein>
    <recommendedName>
        <fullName evidence="2">Rhodopsin domain-containing protein</fullName>
    </recommendedName>
</protein>
<feature type="transmembrane region" description="Helical" evidence="1">
    <location>
        <begin position="140"/>
        <end position="162"/>
    </location>
</feature>
<feature type="transmembrane region" description="Helical" evidence="1">
    <location>
        <begin position="66"/>
        <end position="85"/>
    </location>
</feature>
<organism evidence="3 4">
    <name type="scientific">Paraphaeosphaeria minitans</name>
    <dbReference type="NCBI Taxonomy" id="565426"/>
    <lineage>
        <taxon>Eukaryota</taxon>
        <taxon>Fungi</taxon>
        <taxon>Dikarya</taxon>
        <taxon>Ascomycota</taxon>
        <taxon>Pezizomycotina</taxon>
        <taxon>Dothideomycetes</taxon>
        <taxon>Pleosporomycetidae</taxon>
        <taxon>Pleosporales</taxon>
        <taxon>Massarineae</taxon>
        <taxon>Didymosphaeriaceae</taxon>
        <taxon>Paraphaeosphaeria</taxon>
    </lineage>
</organism>
<evidence type="ECO:0000313" key="3">
    <source>
        <dbReference type="EMBL" id="KAF9738730.1"/>
    </source>
</evidence>
<evidence type="ECO:0000259" key="2">
    <source>
        <dbReference type="Pfam" id="PF20684"/>
    </source>
</evidence>
<keyword evidence="4" id="KW-1185">Reference proteome</keyword>
<feature type="transmembrane region" description="Helical" evidence="1">
    <location>
        <begin position="217"/>
        <end position="236"/>
    </location>
</feature>
<evidence type="ECO:0000313" key="4">
    <source>
        <dbReference type="Proteomes" id="UP000756921"/>
    </source>
</evidence>
<dbReference type="InterPro" id="IPR049326">
    <property type="entry name" value="Rhodopsin_dom_fungi"/>
</dbReference>
<dbReference type="AlphaFoldDB" id="A0A9P6KTX7"/>
<name>A0A9P6KTX7_9PLEO</name>
<dbReference type="Proteomes" id="UP000756921">
    <property type="component" value="Unassembled WGS sequence"/>
</dbReference>
<dbReference type="PANTHER" id="PTHR39614:SF2">
    <property type="entry name" value="INTEGRAL MEMBRANE PROTEIN"/>
    <property type="match status" value="1"/>
</dbReference>
<accession>A0A9P6KTX7</accession>
<evidence type="ECO:0000256" key="1">
    <source>
        <dbReference type="SAM" id="Phobius"/>
    </source>
</evidence>
<feature type="transmembrane region" description="Helical" evidence="1">
    <location>
        <begin position="105"/>
        <end position="128"/>
    </location>
</feature>
<keyword evidence="1" id="KW-0812">Transmembrane</keyword>
<feature type="transmembrane region" description="Helical" evidence="1">
    <location>
        <begin position="182"/>
        <end position="205"/>
    </location>
</feature>